<dbReference type="PANTHER" id="PTHR43384:SF10">
    <property type="entry name" value="ATPASE INVOLVED IN CHROMOSOME PARTITIONING, PARA_MIND FAMILY"/>
    <property type="match status" value="1"/>
</dbReference>
<dbReference type="GO" id="GO:0005524">
    <property type="term" value="F:ATP binding"/>
    <property type="evidence" value="ECO:0007669"/>
    <property type="project" value="TreeGrafter"/>
</dbReference>
<accession>A0A101E6Q6</accession>
<dbReference type="Proteomes" id="UP000264445">
    <property type="component" value="Unassembled WGS sequence"/>
</dbReference>
<sequence length="242" mass="27094">MNNRIISFWSAGGSTGKTTLAAAFTLALKKYKKDIVLADFKEVTPHVHKYFGIELSDKSNIYEAIENGHNATEAVKEHLQKKQGIWILSGFGMNDFAKFEEKHFSAVLEVVKNEFEHVVVDTSAGVFFSSTYTALKNSDVIFAVAAPTIWSIEDTAQMINFVSNRRGVEKEKFKAILNAVSKEEVDTSTAEKILEIETFSVRYGQKNILKDVTKIAEFLLKKDIEKVIGIKRAEEAKSFGVN</sequence>
<evidence type="ECO:0000313" key="2">
    <source>
        <dbReference type="EMBL" id="HBT48650.1"/>
    </source>
</evidence>
<dbReference type="GO" id="GO:0016887">
    <property type="term" value="F:ATP hydrolysis activity"/>
    <property type="evidence" value="ECO:0007669"/>
    <property type="project" value="TreeGrafter"/>
</dbReference>
<comment type="caution">
    <text evidence="2">The sequence shown here is derived from an EMBL/GenBank/DDBJ whole genome shotgun (WGS) entry which is preliminary data.</text>
</comment>
<protein>
    <submittedName>
        <fullName evidence="2">Cobyrinic acid a,c-diamide synthase</fullName>
    </submittedName>
</protein>
<organism evidence="2 3">
    <name type="scientific">Caldanaerobacter subterraneus</name>
    <dbReference type="NCBI Taxonomy" id="911092"/>
    <lineage>
        <taxon>Bacteria</taxon>
        <taxon>Bacillati</taxon>
        <taxon>Bacillota</taxon>
        <taxon>Clostridia</taxon>
        <taxon>Thermoanaerobacterales</taxon>
        <taxon>Thermoanaerobacteraceae</taxon>
        <taxon>Caldanaerobacter</taxon>
    </lineage>
</organism>
<dbReference type="InterPro" id="IPR027417">
    <property type="entry name" value="P-loop_NTPase"/>
</dbReference>
<evidence type="ECO:0000313" key="3">
    <source>
        <dbReference type="Proteomes" id="UP000264445"/>
    </source>
</evidence>
<dbReference type="SUPFAM" id="SSF52540">
    <property type="entry name" value="P-loop containing nucleoside triphosphate hydrolases"/>
    <property type="match status" value="1"/>
</dbReference>
<reference evidence="2 3" key="1">
    <citation type="journal article" date="2018" name="Nat. Biotechnol.">
        <title>A standardized bacterial taxonomy based on genome phylogeny substantially revises the tree of life.</title>
        <authorList>
            <person name="Parks D.H."/>
            <person name="Chuvochina M."/>
            <person name="Waite D.W."/>
            <person name="Rinke C."/>
            <person name="Skarshewski A."/>
            <person name="Chaumeil P.A."/>
            <person name="Hugenholtz P."/>
        </authorList>
    </citation>
    <scope>NUCLEOTIDE SEQUENCE [LARGE SCALE GENOMIC DNA]</scope>
    <source>
        <strain evidence="2">UBA12544</strain>
    </source>
</reference>
<dbReference type="EMBL" id="DOLB01000046">
    <property type="protein sequence ID" value="HBT48650.1"/>
    <property type="molecule type" value="Genomic_DNA"/>
</dbReference>
<name>A0A101E6Q6_9THEO</name>
<dbReference type="Pfam" id="PF13614">
    <property type="entry name" value="AAA_31"/>
    <property type="match status" value="1"/>
</dbReference>
<dbReference type="GO" id="GO:0051782">
    <property type="term" value="P:negative regulation of cell division"/>
    <property type="evidence" value="ECO:0007669"/>
    <property type="project" value="TreeGrafter"/>
</dbReference>
<proteinExistence type="predicted"/>
<dbReference type="AlphaFoldDB" id="A0A101E6Q6"/>
<gene>
    <name evidence="2" type="ORF">DEA61_02070</name>
</gene>
<dbReference type="InterPro" id="IPR050625">
    <property type="entry name" value="ParA/MinD_ATPase"/>
</dbReference>
<dbReference type="Gene3D" id="3.40.50.300">
    <property type="entry name" value="P-loop containing nucleotide triphosphate hydrolases"/>
    <property type="match status" value="1"/>
</dbReference>
<dbReference type="GO" id="GO:0005829">
    <property type="term" value="C:cytosol"/>
    <property type="evidence" value="ECO:0007669"/>
    <property type="project" value="TreeGrafter"/>
</dbReference>
<dbReference type="InterPro" id="IPR025669">
    <property type="entry name" value="AAA_dom"/>
</dbReference>
<evidence type="ECO:0000259" key="1">
    <source>
        <dbReference type="Pfam" id="PF13614"/>
    </source>
</evidence>
<dbReference type="PANTHER" id="PTHR43384">
    <property type="entry name" value="SEPTUM SITE-DETERMINING PROTEIN MIND HOMOLOG, CHLOROPLASTIC-RELATED"/>
    <property type="match status" value="1"/>
</dbReference>
<feature type="domain" description="AAA" evidence="1">
    <location>
        <begin position="4"/>
        <end position="166"/>
    </location>
</feature>
<dbReference type="GO" id="GO:0009898">
    <property type="term" value="C:cytoplasmic side of plasma membrane"/>
    <property type="evidence" value="ECO:0007669"/>
    <property type="project" value="TreeGrafter"/>
</dbReference>